<feature type="region of interest" description="Disordered" evidence="1">
    <location>
        <begin position="564"/>
        <end position="601"/>
    </location>
</feature>
<dbReference type="InterPro" id="IPR037791">
    <property type="entry name" value="C2_fungal_Inn1"/>
</dbReference>
<evidence type="ECO:0000259" key="2">
    <source>
        <dbReference type="PROSITE" id="PS50004"/>
    </source>
</evidence>
<feature type="domain" description="C2" evidence="2">
    <location>
        <begin position="9"/>
        <end position="128"/>
    </location>
</feature>
<keyword evidence="4" id="KW-1185">Reference proteome</keyword>
<evidence type="ECO:0000313" key="3">
    <source>
        <dbReference type="EMBL" id="KAJ4396441.1"/>
    </source>
</evidence>
<name>A0A9W9D1Y9_9PEZI</name>
<feature type="compositionally biased region" description="Polar residues" evidence="1">
    <location>
        <begin position="485"/>
        <end position="494"/>
    </location>
</feature>
<dbReference type="Gene3D" id="2.60.40.150">
    <property type="entry name" value="C2 domain"/>
    <property type="match status" value="1"/>
</dbReference>
<dbReference type="EMBL" id="JAPEVB010000001">
    <property type="protein sequence ID" value="KAJ4396441.1"/>
    <property type="molecule type" value="Genomic_DNA"/>
</dbReference>
<sequence length="914" mass="99179">MVKSHLVNGPHSAGIFADMSLDGPVIGTLVVIVDRAKNLPNRKTIGKQDPYCAGRLGKEAKKTTTDIRGGQTPKWDQELRFTVHDAPDYYQLKLSVFNDDKKTELIGEAWIDLRDIIVSGGGQSDQWQGLTCKGKYAGDIRIEITFYDSRPKPDKPVAKPKAATSDNDLRQQKVPKRRPLPSDPYTGQAPPPPAQPAPKQHSNPPREHFPEQSIPDYAQGPHGTSQSNSSVSFSMDHIPSQSGQYGTPPSIRGRHAENYDPYPDSTYQTPPSRVETRASLDRERPVFQEDGSYSPDHHGHTPDRRYTPNAPYGSSTDLSFMPALDDDRPPPPPVHRITPGGTPEAKHMPGLLHQSQTPPIMRKDVLRNEAHRQSVPSSNAYPGRPVYRAYDSAPSQNPPSNDSYVNGGQQVVAPRHHSYDPTYDHHHHRSMQPTVEDVPDSPGSGLVDDYRRASRAPPYEADRGLDPTPPPLNVGGRNSAPAGSYQASHRTSASPDYARSDHLMEYGGPGASHTPYEMLGSYSSARTGHEHELPDTQVSVPAALIPGIDPTLSMELSQRVNEVGRHERRHTQPASQLALAGSARGRQMVDRPPSYSAPPEAQFNVAPHNLEAYERNPVPFYAGPPSTQRPTHSNASPGHSPGRVARNASPGQSPGRSTNVRRKSVSPAPIIQERRLSAVPFGPDDYNALNPTLAVPKQPTADEPSAGRIDYDEINGMIITHDGREVDPSDHLPMESWAPEPEPKKPTSSTTSRPTPSGPQPPPPSGRKALRIRERPVSSLPPASYISSDPSLPPPTSGRNRLQKKAVHRNSAMPVMMSGANGLAPASPGGDFAPRSLGRASTMDFENHAPVALPGMREHSMSAPPVPAKIPVTASGAMVSYGGGGDSLMEEMSRIDIGTGRARRHTQRPAIGGY</sequence>
<feature type="compositionally biased region" description="Basic and acidic residues" evidence="1">
    <location>
        <begin position="274"/>
        <end position="287"/>
    </location>
</feature>
<dbReference type="InterPro" id="IPR052981">
    <property type="entry name" value="Ingression_C2_domain"/>
</dbReference>
<feature type="compositionally biased region" description="Low complexity" evidence="1">
    <location>
        <begin position="746"/>
        <end position="755"/>
    </location>
</feature>
<dbReference type="PANTHER" id="PTHR47052:SF3">
    <property type="entry name" value="INGRESSION PROTEIN 1"/>
    <property type="match status" value="1"/>
</dbReference>
<dbReference type="PANTHER" id="PTHR47052">
    <property type="entry name" value="CONSERVED SERINE PROLINE-RICH PROTEIN (AFU_ORTHOLOGUE AFUA_2G01790)"/>
    <property type="match status" value="1"/>
</dbReference>
<comment type="caution">
    <text evidence="3">The sequence shown here is derived from an EMBL/GenBank/DDBJ whole genome shotgun (WGS) entry which is preliminary data.</text>
</comment>
<feature type="region of interest" description="Disordered" evidence="1">
    <location>
        <begin position="723"/>
        <end position="805"/>
    </location>
</feature>
<feature type="compositionally biased region" description="Pro residues" evidence="1">
    <location>
        <begin position="756"/>
        <end position="765"/>
    </location>
</feature>
<feature type="region of interest" description="Disordered" evidence="1">
    <location>
        <begin position="616"/>
        <end position="710"/>
    </location>
</feature>
<dbReference type="CDD" id="cd08681">
    <property type="entry name" value="C2_fungal_Inn1p-like"/>
    <property type="match status" value="1"/>
</dbReference>
<feature type="compositionally biased region" description="Polar residues" evidence="1">
    <location>
        <begin position="625"/>
        <end position="637"/>
    </location>
</feature>
<dbReference type="InterPro" id="IPR035892">
    <property type="entry name" value="C2_domain_sf"/>
</dbReference>
<dbReference type="Pfam" id="PF00168">
    <property type="entry name" value="C2"/>
    <property type="match status" value="1"/>
</dbReference>
<accession>A0A9W9D1Y9</accession>
<feature type="compositionally biased region" description="Polar residues" evidence="1">
    <location>
        <begin position="649"/>
        <end position="658"/>
    </location>
</feature>
<feature type="compositionally biased region" description="Polar residues" evidence="1">
    <location>
        <begin position="393"/>
        <end position="409"/>
    </location>
</feature>
<feature type="compositionally biased region" description="Polar residues" evidence="1">
    <location>
        <begin position="222"/>
        <end position="247"/>
    </location>
</feature>
<reference evidence="3" key="1">
    <citation type="submission" date="2022-10" db="EMBL/GenBank/DDBJ databases">
        <title>Tapping the CABI collections for fungal endophytes: first genome assemblies for Collariella, Neodidymelliopsis, Ascochyta clinopodiicola, Didymella pomorum, Didymosphaeria variabile, Neocosmospora piperis and Neocucurbitaria cava.</title>
        <authorList>
            <person name="Hill R."/>
        </authorList>
    </citation>
    <scope>NUCLEOTIDE SEQUENCE</scope>
    <source>
        <strain evidence="3">IMI 355082</strain>
    </source>
</reference>
<gene>
    <name evidence="3" type="ORF">N0V93_000660</name>
</gene>
<dbReference type="InterPro" id="IPR000008">
    <property type="entry name" value="C2_dom"/>
</dbReference>
<feature type="compositionally biased region" description="Basic and acidic residues" evidence="1">
    <location>
        <begin position="723"/>
        <end position="733"/>
    </location>
</feature>
<feature type="compositionally biased region" description="Basic and acidic residues" evidence="1">
    <location>
        <begin position="295"/>
        <end position="306"/>
    </location>
</feature>
<dbReference type="PROSITE" id="PS50004">
    <property type="entry name" value="C2"/>
    <property type="match status" value="1"/>
</dbReference>
<protein>
    <recommendedName>
        <fullName evidence="2">C2 domain-containing protein</fullName>
    </recommendedName>
</protein>
<evidence type="ECO:0000256" key="1">
    <source>
        <dbReference type="SAM" id="MobiDB-lite"/>
    </source>
</evidence>
<dbReference type="SUPFAM" id="SSF49562">
    <property type="entry name" value="C2 domain (Calcium/lipid-binding domain, CaLB)"/>
    <property type="match status" value="1"/>
</dbReference>
<evidence type="ECO:0000313" key="4">
    <source>
        <dbReference type="Proteomes" id="UP001140453"/>
    </source>
</evidence>
<feature type="compositionally biased region" description="Basic and acidic residues" evidence="1">
    <location>
        <begin position="361"/>
        <end position="372"/>
    </location>
</feature>
<organism evidence="3 4">
    <name type="scientific">Gnomoniopsis smithogilvyi</name>
    <dbReference type="NCBI Taxonomy" id="1191159"/>
    <lineage>
        <taxon>Eukaryota</taxon>
        <taxon>Fungi</taxon>
        <taxon>Dikarya</taxon>
        <taxon>Ascomycota</taxon>
        <taxon>Pezizomycotina</taxon>
        <taxon>Sordariomycetes</taxon>
        <taxon>Sordariomycetidae</taxon>
        <taxon>Diaporthales</taxon>
        <taxon>Gnomoniaceae</taxon>
        <taxon>Gnomoniopsis</taxon>
    </lineage>
</organism>
<dbReference type="OrthoDB" id="270970at2759"/>
<dbReference type="Proteomes" id="UP001140453">
    <property type="component" value="Unassembled WGS sequence"/>
</dbReference>
<dbReference type="AlphaFoldDB" id="A0A9W9D1Y9"/>
<dbReference type="SMART" id="SM00239">
    <property type="entry name" value="C2"/>
    <property type="match status" value="1"/>
</dbReference>
<proteinExistence type="predicted"/>
<feature type="region of interest" description="Disordered" evidence="1">
    <location>
        <begin position="147"/>
        <end position="518"/>
    </location>
</feature>